<keyword evidence="1" id="KW-0863">Zinc-finger</keyword>
<keyword evidence="5" id="KW-1185">Reference proteome</keyword>
<feature type="domain" description="C2H2-type" evidence="3">
    <location>
        <begin position="298"/>
        <end position="326"/>
    </location>
</feature>
<organism evidence="4 5">
    <name type="scientific">Angomonas deanei</name>
    <dbReference type="NCBI Taxonomy" id="59799"/>
    <lineage>
        <taxon>Eukaryota</taxon>
        <taxon>Discoba</taxon>
        <taxon>Euglenozoa</taxon>
        <taxon>Kinetoplastea</taxon>
        <taxon>Metakinetoplastina</taxon>
        <taxon>Trypanosomatida</taxon>
        <taxon>Trypanosomatidae</taxon>
        <taxon>Strigomonadinae</taxon>
        <taxon>Angomonas</taxon>
    </lineage>
</organism>
<gene>
    <name evidence="4" type="ORF">ADEAN_000077300</name>
</gene>
<feature type="compositionally biased region" description="Low complexity" evidence="2">
    <location>
        <begin position="103"/>
        <end position="118"/>
    </location>
</feature>
<dbReference type="PANTHER" id="PTHR40735">
    <property type="entry name" value="RNA-EDITING COMPLEX PROTEIN MP42-RELATED"/>
    <property type="match status" value="1"/>
</dbReference>
<dbReference type="EMBL" id="LR877145">
    <property type="protein sequence ID" value="CAD2213332.1"/>
    <property type="molecule type" value="Genomic_DNA"/>
</dbReference>
<dbReference type="PANTHER" id="PTHR40735:SF4">
    <property type="entry name" value="RNA EDITING COMPLEX PROTEIN MP63"/>
    <property type="match status" value="1"/>
</dbReference>
<sequence length="475" mass="50635">MRRAVRRVTLLAIPQLHRRALTTSVGRKTCSDMVASVPPLYSSLCQPKRWQSSATDKKFHCSLCGKSFRLEMAAKVHLQQAHNGEGTVEAGAGVPVEEPKATPEPSVSTAPPSTAPSPFKRRERTRAAPAPLYKPDETLPADALEELLGVWDKVGTARLGDTFVHSSMVMKVFAVKPGDQVSVVTGRVSSAGSGGSDTPQPTVEAATAAGSRVVSPFSAEEVKSPFAGQVNSPFLEAAQSAPQAMAPSPFLDPSMSPFLGTTGTPSFPSYDSATPTGPLPSEVEAVGMTGLPAAEASFACSQCDKRFTSYEGLRMHSKAKHNMEMEKDKTAKHNKPHKVPPLPAFIPSPVDISLTKPLDASSATLNNSWIDTEITLHGCAINNTLLSGVVALVETYDKYTTQVFVVVKDDEIGGEAETLVLRCRGACQEVAASLKRDDVVFASGTLRLLTSKDDEERVTPVIMVSMPFGVLMKVT</sequence>
<dbReference type="Proteomes" id="UP000515908">
    <property type="component" value="Chromosome 01"/>
</dbReference>
<keyword evidence="1" id="KW-0862">Zinc</keyword>
<evidence type="ECO:0000256" key="1">
    <source>
        <dbReference type="PROSITE-ProRule" id="PRU00042"/>
    </source>
</evidence>
<accession>A0A7G2C624</accession>
<dbReference type="Pfam" id="PF13912">
    <property type="entry name" value="zf-C2H2_6"/>
    <property type="match status" value="1"/>
</dbReference>
<dbReference type="InterPro" id="IPR036236">
    <property type="entry name" value="Znf_C2H2_sf"/>
</dbReference>
<protein>
    <submittedName>
        <fullName evidence="4">C2H2-type zinc finger containing protein, putative</fullName>
    </submittedName>
</protein>
<feature type="compositionally biased region" description="Polar residues" evidence="2">
    <location>
        <begin position="187"/>
        <end position="201"/>
    </location>
</feature>
<dbReference type="SUPFAM" id="SSF57667">
    <property type="entry name" value="beta-beta-alpha zinc fingers"/>
    <property type="match status" value="1"/>
</dbReference>
<dbReference type="GO" id="GO:0008270">
    <property type="term" value="F:zinc ion binding"/>
    <property type="evidence" value="ECO:0007669"/>
    <property type="project" value="UniProtKB-KW"/>
</dbReference>
<dbReference type="AlphaFoldDB" id="A0A7G2C624"/>
<feature type="region of interest" description="Disordered" evidence="2">
    <location>
        <begin position="187"/>
        <end position="207"/>
    </location>
</feature>
<evidence type="ECO:0000259" key="3">
    <source>
        <dbReference type="PROSITE" id="PS50157"/>
    </source>
</evidence>
<dbReference type="PROSITE" id="PS50157">
    <property type="entry name" value="ZINC_FINGER_C2H2_2"/>
    <property type="match status" value="2"/>
</dbReference>
<reference evidence="4 5" key="1">
    <citation type="submission" date="2020-08" db="EMBL/GenBank/DDBJ databases">
        <authorList>
            <person name="Newling K."/>
            <person name="Davey J."/>
            <person name="Forrester S."/>
        </authorList>
    </citation>
    <scope>NUCLEOTIDE SEQUENCE [LARGE SCALE GENOMIC DNA]</scope>
    <source>
        <strain evidence="5">Crithidia deanei Carvalho (ATCC PRA-265)</strain>
    </source>
</reference>
<dbReference type="SMART" id="SM00355">
    <property type="entry name" value="ZnF_C2H2"/>
    <property type="match status" value="2"/>
</dbReference>
<name>A0A7G2C624_9TRYP</name>
<dbReference type="CDD" id="cd23959">
    <property type="entry name" value="KREPA2"/>
    <property type="match status" value="1"/>
</dbReference>
<dbReference type="PROSITE" id="PS00028">
    <property type="entry name" value="ZINC_FINGER_C2H2_1"/>
    <property type="match status" value="2"/>
</dbReference>
<feature type="region of interest" description="Disordered" evidence="2">
    <location>
        <begin position="82"/>
        <end position="136"/>
    </location>
</feature>
<dbReference type="Gene3D" id="2.40.50.140">
    <property type="entry name" value="Nucleic acid-binding proteins"/>
    <property type="match status" value="1"/>
</dbReference>
<evidence type="ECO:0000313" key="4">
    <source>
        <dbReference type="EMBL" id="CAD2213332.1"/>
    </source>
</evidence>
<feature type="domain" description="C2H2-type" evidence="3">
    <location>
        <begin position="59"/>
        <end position="87"/>
    </location>
</feature>
<dbReference type="VEuPathDB" id="TriTrypDB:ADEAN_000077300"/>
<dbReference type="InterPro" id="IPR012340">
    <property type="entry name" value="NA-bd_OB-fold"/>
</dbReference>
<keyword evidence="1" id="KW-0479">Metal-binding</keyword>
<dbReference type="InterPro" id="IPR013087">
    <property type="entry name" value="Znf_C2H2_type"/>
</dbReference>
<proteinExistence type="predicted"/>
<evidence type="ECO:0000256" key="2">
    <source>
        <dbReference type="SAM" id="MobiDB-lite"/>
    </source>
</evidence>
<evidence type="ECO:0000313" key="5">
    <source>
        <dbReference type="Proteomes" id="UP000515908"/>
    </source>
</evidence>